<dbReference type="PANTHER" id="PTHR34285:SF6">
    <property type="entry name" value="TRANSMEMBRANE PROTEIN"/>
    <property type="match status" value="1"/>
</dbReference>
<protein>
    <submittedName>
        <fullName evidence="2">Uncharacterized protein</fullName>
    </submittedName>
</protein>
<name>C6SZE6_SOYBN</name>
<evidence type="ECO:0000313" key="2">
    <source>
        <dbReference type="EMBL" id="ACU14619.1"/>
    </source>
</evidence>
<dbReference type="EMBL" id="BT090547">
    <property type="protein sequence ID" value="ACU14619.1"/>
    <property type="molecule type" value="mRNA"/>
</dbReference>
<accession>C6SZE6</accession>
<dbReference type="KEGG" id="gmx:100306439"/>
<feature type="region of interest" description="Disordered" evidence="1">
    <location>
        <begin position="99"/>
        <end position="158"/>
    </location>
</feature>
<dbReference type="GeneID" id="100306439"/>
<feature type="compositionally biased region" description="Basic and acidic residues" evidence="1">
    <location>
        <begin position="132"/>
        <end position="143"/>
    </location>
</feature>
<dbReference type="AlphaFoldDB" id="C6SZE6"/>
<reference evidence="2" key="1">
    <citation type="submission" date="2009-08" db="EMBL/GenBank/DDBJ databases">
        <authorList>
            <person name="Cheung F."/>
            <person name="Xiao Y."/>
            <person name="Chan A."/>
            <person name="Moskal W."/>
            <person name="Town C.D."/>
        </authorList>
    </citation>
    <scope>NUCLEOTIDE SEQUENCE</scope>
</reference>
<evidence type="ECO:0000256" key="1">
    <source>
        <dbReference type="SAM" id="MobiDB-lite"/>
    </source>
</evidence>
<proteinExistence type="evidence at transcript level"/>
<dbReference type="OrthoDB" id="693868at2759"/>
<dbReference type="RefSeq" id="NP_001235060.1">
    <property type="nucleotide sequence ID" value="NM_001248131.1"/>
</dbReference>
<dbReference type="ExpressionAtlas" id="C6SZE6">
    <property type="expression patterns" value="baseline and differential"/>
</dbReference>
<dbReference type="PANTHER" id="PTHR34285">
    <property type="entry name" value="OS08G0510800 PROTEIN"/>
    <property type="match status" value="1"/>
</dbReference>
<sequence>MARTVMPVTKGFLLNFRWGVNFPRNFGSKMPSLTVNKIGLERVEEGKEKKNNNDDKKQMRDSSGIDLKLLKGMCFWMGRDLEIMEKENREMKRLLDEMKLGISSTRNSREESNGSGWKLSESNGEVQRWRSYKSERQEDEKKVQPNKPLSVATTDVESELEKAIKAATSTS</sequence>
<organism evidence="2">
    <name type="scientific">Glycine max</name>
    <name type="common">Soybean</name>
    <name type="synonym">Glycine hispida</name>
    <dbReference type="NCBI Taxonomy" id="3847"/>
    <lineage>
        <taxon>Eukaryota</taxon>
        <taxon>Viridiplantae</taxon>
        <taxon>Streptophyta</taxon>
        <taxon>Embryophyta</taxon>
        <taxon>Tracheophyta</taxon>
        <taxon>Spermatophyta</taxon>
        <taxon>Magnoliopsida</taxon>
        <taxon>eudicotyledons</taxon>
        <taxon>Gunneridae</taxon>
        <taxon>Pentapetalae</taxon>
        <taxon>rosids</taxon>
        <taxon>fabids</taxon>
        <taxon>Fabales</taxon>
        <taxon>Fabaceae</taxon>
        <taxon>Papilionoideae</taxon>
        <taxon>50 kb inversion clade</taxon>
        <taxon>NPAAA clade</taxon>
        <taxon>indigoferoid/millettioid clade</taxon>
        <taxon>Phaseoleae</taxon>
        <taxon>Glycine</taxon>
        <taxon>Glycine subgen. Soja</taxon>
    </lineage>
</organism>